<evidence type="ECO:0000313" key="14">
    <source>
        <dbReference type="Proteomes" id="UP000028582"/>
    </source>
</evidence>
<comment type="subcellular location">
    <subcellularLocation>
        <location evidence="1">Golgi apparatus membrane</location>
        <topology evidence="1">Single-pass type II membrane protein</topology>
    </subcellularLocation>
    <subcellularLocation>
        <location evidence="10">Golgi apparatus</location>
        <location evidence="10">Golgi stack membrane</location>
        <topology evidence="10">Single-pass type II membrane protein</topology>
    </subcellularLocation>
</comment>
<dbReference type="InterPro" id="IPR055270">
    <property type="entry name" value="Glyco_tran_10_C"/>
</dbReference>
<proteinExistence type="inferred from homology"/>
<dbReference type="Pfam" id="PF01762">
    <property type="entry name" value="Galactosyl_T"/>
    <property type="match status" value="1"/>
</dbReference>
<evidence type="ECO:0000256" key="5">
    <source>
        <dbReference type="ARBA" id="ARBA00022692"/>
    </source>
</evidence>
<keyword evidence="3 10" id="KW-0328">Glycosyltransferase</keyword>
<keyword evidence="5 10" id="KW-0812">Transmembrane</keyword>
<evidence type="ECO:0000256" key="11">
    <source>
        <dbReference type="SAM" id="SignalP"/>
    </source>
</evidence>
<dbReference type="GO" id="GO:0032580">
    <property type="term" value="C:Golgi cisterna membrane"/>
    <property type="evidence" value="ECO:0007669"/>
    <property type="project" value="UniProtKB-SubCell"/>
</dbReference>
<dbReference type="EC" id="2.4.1.-" evidence="10"/>
<keyword evidence="6" id="KW-0735">Signal-anchor</keyword>
<reference evidence="13 14" key="1">
    <citation type="submission" date="2013-11" db="EMBL/GenBank/DDBJ databases">
        <title>The Genome Sequence of Phytophthora parasitica P1976.</title>
        <authorList>
            <consortium name="The Broad Institute Genomics Platform"/>
            <person name="Russ C."/>
            <person name="Tyler B."/>
            <person name="Panabieres F."/>
            <person name="Shan W."/>
            <person name="Tripathy S."/>
            <person name="Grunwald N."/>
            <person name="Machado M."/>
            <person name="Johnson C.S."/>
            <person name="Walker B."/>
            <person name="Young S."/>
            <person name="Zeng Q."/>
            <person name="Gargeya S."/>
            <person name="Fitzgerald M."/>
            <person name="Haas B."/>
            <person name="Abouelleil A."/>
            <person name="Allen A.W."/>
            <person name="Alvarado L."/>
            <person name="Arachchi H.M."/>
            <person name="Berlin A.M."/>
            <person name="Chapman S.B."/>
            <person name="Gainer-Dewar J."/>
            <person name="Goldberg J."/>
            <person name="Griggs A."/>
            <person name="Gujja S."/>
            <person name="Hansen M."/>
            <person name="Howarth C."/>
            <person name="Imamovic A."/>
            <person name="Ireland A."/>
            <person name="Larimer J."/>
            <person name="McCowan C."/>
            <person name="Murphy C."/>
            <person name="Pearson M."/>
            <person name="Poon T.W."/>
            <person name="Priest M."/>
            <person name="Roberts A."/>
            <person name="Saif S."/>
            <person name="Shea T."/>
            <person name="Sisk P."/>
            <person name="Sykes S."/>
            <person name="Wortman J."/>
            <person name="Nusbaum C."/>
            <person name="Birren B."/>
        </authorList>
    </citation>
    <scope>NUCLEOTIDE SEQUENCE [LARGE SCALE GENOMIC DNA]</scope>
    <source>
        <strain evidence="13 14">P1976</strain>
    </source>
</reference>
<gene>
    <name evidence="13" type="ORF">F444_13957</name>
</gene>
<dbReference type="AlphaFoldDB" id="A0A080ZS34"/>
<comment type="similarity">
    <text evidence="2">Belongs to the glycosyltransferase 31 family.</text>
</comment>
<comment type="similarity">
    <text evidence="10">Belongs to the glycosyltransferase 10 family.</text>
</comment>
<dbReference type="InterPro" id="IPR038577">
    <property type="entry name" value="GT10-like_C_sf"/>
</dbReference>
<evidence type="ECO:0000256" key="3">
    <source>
        <dbReference type="ARBA" id="ARBA00022676"/>
    </source>
</evidence>
<dbReference type="Gene3D" id="3.40.50.11660">
    <property type="entry name" value="Glycosyl transferase family 10, C-terminal domain"/>
    <property type="match status" value="1"/>
</dbReference>
<dbReference type="SUPFAM" id="SSF53756">
    <property type="entry name" value="UDP-Glycosyltransferase/glycogen phosphorylase"/>
    <property type="match status" value="1"/>
</dbReference>
<evidence type="ECO:0000256" key="10">
    <source>
        <dbReference type="RuleBase" id="RU003832"/>
    </source>
</evidence>
<protein>
    <recommendedName>
        <fullName evidence="10">Fucosyltransferase</fullName>
        <ecNumber evidence="10">2.4.1.-</ecNumber>
    </recommendedName>
</protein>
<evidence type="ECO:0000259" key="12">
    <source>
        <dbReference type="Pfam" id="PF00852"/>
    </source>
</evidence>
<keyword evidence="7" id="KW-1133">Transmembrane helix</keyword>
<evidence type="ECO:0000256" key="2">
    <source>
        <dbReference type="ARBA" id="ARBA00008661"/>
    </source>
</evidence>
<dbReference type="InterPro" id="IPR002659">
    <property type="entry name" value="Glyco_trans_31"/>
</dbReference>
<feature type="domain" description="Fucosyltransferase C-terminal" evidence="12">
    <location>
        <begin position="753"/>
        <end position="889"/>
    </location>
</feature>
<evidence type="ECO:0000256" key="6">
    <source>
        <dbReference type="ARBA" id="ARBA00022968"/>
    </source>
</evidence>
<dbReference type="PANTHER" id="PTHR11214:SF3">
    <property type="entry name" value="BETA-1,3-GALACTOSYLTRANSFERASE 6"/>
    <property type="match status" value="1"/>
</dbReference>
<keyword evidence="11" id="KW-0732">Signal</keyword>
<evidence type="ECO:0000256" key="7">
    <source>
        <dbReference type="ARBA" id="ARBA00022989"/>
    </source>
</evidence>
<dbReference type="EMBL" id="ANJA01002548">
    <property type="protein sequence ID" value="ETO69445.1"/>
    <property type="molecule type" value="Genomic_DNA"/>
</dbReference>
<keyword evidence="4 10" id="KW-0808">Transferase</keyword>
<sequence>MAMRRYHVAFLTIWSLYVGCIAAASPPSTLEVGHPFHHAKLAPSSGIVENQEEDPISKFRVVFPVDGDVETLPLAFRVDIEVQSVSRYRAEYGDKLLCVELNATWQECGSFAEASIGFDGLPTGSYFARAFITDERGIVRYRETPSLTITVVTDEDFNVYSSAMMELNGDSSRNGESLLNWATYQQILARLPIPNIGVTKSSVNTNKTQLVIGVKTAVVENFEYRQSIRETWASPNALPHDVKVVFVGCTPNLADIQNKDKRERIQAAISLEKQTYADLLTDELDCEESSEDLPKVKGFLRFVTNAFSQAPFVMIANDDIYLRADRLEHELRREDHLQRLYIGQVWKTLHDRTIEDYYPLHTYPSFAIGQHYLLSMDCARFIAKNSGRLHGLGGADDVSVALWLLTMQVHVENTVAFSGLRTGTCQNKLISLADVSSFGIRSIHANLVDKRALCDGFDEVAWQRNKTNAEVDSPSHSSFASLVEIQAYVHDLEDTEYLLITTVVSTRGSAGVKVSYHPSAETFRAYSRRVCLEARILIHNTNPKSWMCHGIAQTLRTRIQELFHRVEAIGSIGPGFLELWRHNLFVANEDASPLIVGYTTESSYASVVFECIFKAIFESHTRPILVVPEKVLRLYYGNNPDVFIFSIFDADCERMTNDGCHEMIAYYMQEYLYPVEKDRASKVMMISGEAIDTKELDDRVPLLSSVSIVPRLQHVYLPVVSISFAERLRNNPTELLSSASRPLIDPSERRFCAYLYARCDRPHREYMLDLLNAVEPVDALGICAGSSRPPDKSYKASRYAKWFNDEAVTSYKNYKFVVAFENSAEPGYVTEKLVNPLLAGSIPIYLGNSTTASQLFNPDSYIDCGHFEKLEDCAAFVLEVHKSPRLYDQMRREPPIRNITLFDEVFSWHPSVPSRAMADKVARMLQLDI</sequence>
<comment type="caution">
    <text evidence="13">The sequence shown here is derived from an EMBL/GenBank/DDBJ whole genome shotgun (WGS) entry which is preliminary data.</text>
</comment>
<dbReference type="UniPathway" id="UPA00378"/>
<evidence type="ECO:0000256" key="8">
    <source>
        <dbReference type="ARBA" id="ARBA00023034"/>
    </source>
</evidence>
<evidence type="ECO:0000313" key="13">
    <source>
        <dbReference type="EMBL" id="ETO69445.1"/>
    </source>
</evidence>
<dbReference type="GO" id="GO:0000139">
    <property type="term" value="C:Golgi membrane"/>
    <property type="evidence" value="ECO:0007669"/>
    <property type="project" value="UniProtKB-SubCell"/>
</dbReference>
<dbReference type="PANTHER" id="PTHR11214">
    <property type="entry name" value="BETA-1,3-N-ACETYLGLUCOSAMINYLTRANSFERASE"/>
    <property type="match status" value="1"/>
</dbReference>
<organism evidence="13 14">
    <name type="scientific">Phytophthora nicotianae P1976</name>
    <dbReference type="NCBI Taxonomy" id="1317066"/>
    <lineage>
        <taxon>Eukaryota</taxon>
        <taxon>Sar</taxon>
        <taxon>Stramenopiles</taxon>
        <taxon>Oomycota</taxon>
        <taxon>Peronosporomycetes</taxon>
        <taxon>Peronosporales</taxon>
        <taxon>Peronosporaceae</taxon>
        <taxon>Phytophthora</taxon>
    </lineage>
</organism>
<evidence type="ECO:0000256" key="9">
    <source>
        <dbReference type="ARBA" id="ARBA00023136"/>
    </source>
</evidence>
<name>A0A080ZS34_PHYNI</name>
<dbReference type="Proteomes" id="UP000028582">
    <property type="component" value="Unassembled WGS sequence"/>
</dbReference>
<keyword evidence="9" id="KW-0472">Membrane</keyword>
<evidence type="ECO:0000256" key="4">
    <source>
        <dbReference type="ARBA" id="ARBA00022679"/>
    </source>
</evidence>
<dbReference type="Gene3D" id="3.90.550.50">
    <property type="match status" value="1"/>
</dbReference>
<dbReference type="GO" id="GO:0016758">
    <property type="term" value="F:hexosyltransferase activity"/>
    <property type="evidence" value="ECO:0007669"/>
    <property type="project" value="InterPro"/>
</dbReference>
<dbReference type="OrthoDB" id="427096at2759"/>
<keyword evidence="8 10" id="KW-0333">Golgi apparatus</keyword>
<evidence type="ECO:0000256" key="1">
    <source>
        <dbReference type="ARBA" id="ARBA00004323"/>
    </source>
</evidence>
<feature type="chain" id="PRO_5001753313" description="Fucosyltransferase" evidence="11">
    <location>
        <begin position="24"/>
        <end position="929"/>
    </location>
</feature>
<feature type="signal peptide" evidence="11">
    <location>
        <begin position="1"/>
        <end position="23"/>
    </location>
</feature>
<dbReference type="Pfam" id="PF00852">
    <property type="entry name" value="Glyco_transf_10"/>
    <property type="match status" value="1"/>
</dbReference>
<accession>A0A080ZS34</accession>